<dbReference type="Pfam" id="PF11067">
    <property type="entry name" value="DUF2868"/>
    <property type="match status" value="1"/>
</dbReference>
<protein>
    <submittedName>
        <fullName evidence="2">DUF2868 domain-containing protein</fullName>
    </submittedName>
</protein>
<accession>A0ABT7QT52</accession>
<organism evidence="2 3">
    <name type="scientific">Sulfurovum xiamenensis</name>
    <dbReference type="NCBI Taxonomy" id="3019066"/>
    <lineage>
        <taxon>Bacteria</taxon>
        <taxon>Pseudomonadati</taxon>
        <taxon>Campylobacterota</taxon>
        <taxon>Epsilonproteobacteria</taxon>
        <taxon>Campylobacterales</taxon>
        <taxon>Sulfurovaceae</taxon>
        <taxon>Sulfurovum</taxon>
    </lineage>
</organism>
<comment type="caution">
    <text evidence="2">The sequence shown here is derived from an EMBL/GenBank/DDBJ whole genome shotgun (WGS) entry which is preliminary data.</text>
</comment>
<sequence>MNIKSYVNLYELLVLEPATREENRAFGLTHVMLKHKPIEQLLTWSEKHQEKLKKPLLSDIFSSYLYRITFTLVVIAFVLGLLTGVALLSYNGDAPVNVIYFMAVAVFLPLFSMSLTIFAMLRARRAENVLIHLSPAFWMEKILGFLPGRVQGQIKNLKINPLLANWIIIKRSQIIILFFSLGLLLALLGVIVTKDIAFAWSTTLHISSEEFHDFLHTIAFPWRELVPSAVPSLELLEQSQYFRLGATLNEEMISHASQLGEWWKFLAFSTLFYAVFLRFWILILASFGLNAAIKQSLLTLHGTSKLLREINEPIISTHADQSEKVFITEEGHYSQIVNRLDASYDGIQGWAIPHDTLLVLGERLKIIAPAHDEVGGTNSLEEDMEIVFKSHGEILLFVKAWEPPTLDFVDYLSELTRKVDKVVVVPIGTAEHHYDASTKEIDIWENKLSMLGETKVWLKRSDTQVQGVEVLHAGS</sequence>
<name>A0ABT7QT52_9BACT</name>
<evidence type="ECO:0000313" key="2">
    <source>
        <dbReference type="EMBL" id="MDM5264185.1"/>
    </source>
</evidence>
<dbReference type="InterPro" id="IPR021296">
    <property type="entry name" value="DUF2868"/>
</dbReference>
<reference evidence="2" key="1">
    <citation type="submission" date="2023-01" db="EMBL/GenBank/DDBJ databases">
        <title>Sulfurovum sp. XTW-4 genome assembly.</title>
        <authorList>
            <person name="Wang J."/>
        </authorList>
    </citation>
    <scope>NUCLEOTIDE SEQUENCE</scope>
    <source>
        <strain evidence="2">XTW-4</strain>
    </source>
</reference>
<evidence type="ECO:0000313" key="3">
    <source>
        <dbReference type="Proteomes" id="UP001169066"/>
    </source>
</evidence>
<feature type="transmembrane region" description="Helical" evidence="1">
    <location>
        <begin position="271"/>
        <end position="293"/>
    </location>
</feature>
<dbReference type="RefSeq" id="WP_289402111.1">
    <property type="nucleotide sequence ID" value="NZ_JAQIBC010000005.1"/>
</dbReference>
<dbReference type="Proteomes" id="UP001169066">
    <property type="component" value="Unassembled WGS sequence"/>
</dbReference>
<keyword evidence="1" id="KW-0812">Transmembrane</keyword>
<keyword evidence="1" id="KW-0472">Membrane</keyword>
<feature type="transmembrane region" description="Helical" evidence="1">
    <location>
        <begin position="64"/>
        <end position="87"/>
    </location>
</feature>
<feature type="transmembrane region" description="Helical" evidence="1">
    <location>
        <begin position="99"/>
        <end position="121"/>
    </location>
</feature>
<dbReference type="EMBL" id="JAQIBC010000005">
    <property type="protein sequence ID" value="MDM5264185.1"/>
    <property type="molecule type" value="Genomic_DNA"/>
</dbReference>
<keyword evidence="1" id="KW-1133">Transmembrane helix</keyword>
<feature type="transmembrane region" description="Helical" evidence="1">
    <location>
        <begin position="174"/>
        <end position="192"/>
    </location>
</feature>
<keyword evidence="3" id="KW-1185">Reference proteome</keyword>
<evidence type="ECO:0000256" key="1">
    <source>
        <dbReference type="SAM" id="Phobius"/>
    </source>
</evidence>
<proteinExistence type="predicted"/>
<gene>
    <name evidence="2" type="ORF">PF327_08265</name>
</gene>